<sequence>MEDVARLRNEWRMIAELPASSRGQPPHFLSPEQVSILVLYGAARVRRLKRNSSCPLEGDSAEIPPTGAEVPNCSTVVTQGLLDTDDPLSEPQEWFDELEVPLPCTRDHRAREIIFHDLWRKGYYLTSGEQFGCAYLVYEGLPGELHAKYLVDYVMEEEDLSVTNIISLVRVATQVKKILLLAIVASNSNQPHYLTFDWFKPYSKEIE</sequence>
<keyword evidence="8" id="KW-1185">Reference proteome</keyword>
<dbReference type="GO" id="GO:0000379">
    <property type="term" value="P:tRNA-type intron splice site recognition and cleavage"/>
    <property type="evidence" value="ECO:0007669"/>
    <property type="project" value="TreeGrafter"/>
</dbReference>
<dbReference type="EC" id="4.6.1.16" evidence="2"/>
<dbReference type="CDD" id="cd22363">
    <property type="entry name" value="tRNA-intron_lyase_C"/>
    <property type="match status" value="1"/>
</dbReference>
<evidence type="ECO:0000313" key="8">
    <source>
        <dbReference type="Proteomes" id="UP001176961"/>
    </source>
</evidence>
<accession>A0AA36GWR9</accession>
<comment type="caution">
    <text evidence="7">The sequence shown here is derived from an EMBL/GenBank/DDBJ whole genome shotgun (WGS) entry which is preliminary data.</text>
</comment>
<keyword evidence="3" id="KW-0819">tRNA processing</keyword>
<protein>
    <recommendedName>
        <fullName evidence="2">tRNA-intron lyase</fullName>
        <ecNumber evidence="2">4.6.1.16</ecNumber>
    </recommendedName>
</protein>
<evidence type="ECO:0000256" key="1">
    <source>
        <dbReference type="ARBA" id="ARBA00008078"/>
    </source>
</evidence>
<dbReference type="InterPro" id="IPR036167">
    <property type="entry name" value="tRNA_intron_Endo_cat-like_sf"/>
</dbReference>
<evidence type="ECO:0000256" key="4">
    <source>
        <dbReference type="ARBA" id="ARBA00023239"/>
    </source>
</evidence>
<name>A0AA36GWR9_CYLNA</name>
<evidence type="ECO:0000256" key="2">
    <source>
        <dbReference type="ARBA" id="ARBA00012573"/>
    </source>
</evidence>
<dbReference type="GO" id="GO:0000213">
    <property type="term" value="F:tRNA-intron lyase activity"/>
    <property type="evidence" value="ECO:0007669"/>
    <property type="project" value="UniProtKB-EC"/>
</dbReference>
<keyword evidence="4" id="KW-0456">Lyase</keyword>
<dbReference type="Pfam" id="PF01974">
    <property type="entry name" value="tRNA_int_endo"/>
    <property type="match status" value="1"/>
</dbReference>
<dbReference type="Proteomes" id="UP001176961">
    <property type="component" value="Unassembled WGS sequence"/>
</dbReference>
<dbReference type="InterPro" id="IPR006676">
    <property type="entry name" value="tRNA_splic"/>
</dbReference>
<gene>
    <name evidence="7" type="ORF">CYNAS_LOCUS11726</name>
</gene>
<dbReference type="InterPro" id="IPR006677">
    <property type="entry name" value="tRNA_intron_Endonuc_cat-like"/>
</dbReference>
<dbReference type="InterPro" id="IPR011856">
    <property type="entry name" value="tRNA_endonuc-like_dom_sf"/>
</dbReference>
<comment type="catalytic activity">
    <reaction evidence="5">
        <text>pretRNA = a 3'-half-tRNA molecule with a 5'-OH end + a 5'-half-tRNA molecule with a 2',3'-cyclic phosphate end + an intron with a 2',3'-cyclic phosphate and a 5'-hydroxyl terminus.</text>
        <dbReference type="EC" id="4.6.1.16"/>
    </reaction>
</comment>
<evidence type="ECO:0000256" key="5">
    <source>
        <dbReference type="ARBA" id="ARBA00034031"/>
    </source>
</evidence>
<evidence type="ECO:0000313" key="7">
    <source>
        <dbReference type="EMBL" id="CAJ0599743.1"/>
    </source>
</evidence>
<dbReference type="PANTHER" id="PTHR13070:SF0">
    <property type="entry name" value="TRNA-SPLICING ENDONUCLEASE SUBUNIT SEN34"/>
    <property type="match status" value="1"/>
</dbReference>
<evidence type="ECO:0000259" key="6">
    <source>
        <dbReference type="Pfam" id="PF01974"/>
    </source>
</evidence>
<comment type="similarity">
    <text evidence="1">Belongs to the tRNA-intron endonuclease family.</text>
</comment>
<dbReference type="PANTHER" id="PTHR13070">
    <property type="entry name" value="TRNA-SPLICING ENDONUCLEASE SUBUNIT SEN34-RELATED"/>
    <property type="match status" value="1"/>
</dbReference>
<dbReference type="SUPFAM" id="SSF53032">
    <property type="entry name" value="tRNA-intron endonuclease catalytic domain-like"/>
    <property type="match status" value="1"/>
</dbReference>
<feature type="domain" description="tRNA intron endonuclease catalytic" evidence="6">
    <location>
        <begin position="111"/>
        <end position="188"/>
    </location>
</feature>
<organism evidence="7 8">
    <name type="scientific">Cylicocyclus nassatus</name>
    <name type="common">Nematode worm</name>
    <dbReference type="NCBI Taxonomy" id="53992"/>
    <lineage>
        <taxon>Eukaryota</taxon>
        <taxon>Metazoa</taxon>
        <taxon>Ecdysozoa</taxon>
        <taxon>Nematoda</taxon>
        <taxon>Chromadorea</taxon>
        <taxon>Rhabditida</taxon>
        <taxon>Rhabditina</taxon>
        <taxon>Rhabditomorpha</taxon>
        <taxon>Strongyloidea</taxon>
        <taxon>Strongylidae</taxon>
        <taxon>Cylicocyclus</taxon>
    </lineage>
</organism>
<dbReference type="NCBIfam" id="TIGR00324">
    <property type="entry name" value="endA"/>
    <property type="match status" value="1"/>
</dbReference>
<reference evidence="7" key="1">
    <citation type="submission" date="2023-07" db="EMBL/GenBank/DDBJ databases">
        <authorList>
            <consortium name="CYATHOMIX"/>
        </authorList>
    </citation>
    <scope>NUCLEOTIDE SEQUENCE</scope>
    <source>
        <strain evidence="7">N/A</strain>
    </source>
</reference>
<evidence type="ECO:0000256" key="3">
    <source>
        <dbReference type="ARBA" id="ARBA00022694"/>
    </source>
</evidence>
<dbReference type="GO" id="GO:0003676">
    <property type="term" value="F:nucleic acid binding"/>
    <property type="evidence" value="ECO:0007669"/>
    <property type="project" value="InterPro"/>
</dbReference>
<proteinExistence type="inferred from homology"/>
<dbReference type="GO" id="GO:0005634">
    <property type="term" value="C:nucleus"/>
    <property type="evidence" value="ECO:0007669"/>
    <property type="project" value="UniProtKB-ARBA"/>
</dbReference>
<dbReference type="EMBL" id="CATQJL010000223">
    <property type="protein sequence ID" value="CAJ0599743.1"/>
    <property type="molecule type" value="Genomic_DNA"/>
</dbReference>
<dbReference type="Gene3D" id="3.40.1350.10">
    <property type="match status" value="1"/>
</dbReference>
<dbReference type="AlphaFoldDB" id="A0AA36GWR9"/>